<dbReference type="GO" id="GO:0006606">
    <property type="term" value="P:protein import into nucleus"/>
    <property type="evidence" value="ECO:0007669"/>
    <property type="project" value="InterPro"/>
</dbReference>
<feature type="compositionally biased region" description="Basic residues" evidence="12">
    <location>
        <begin position="351"/>
        <end position="360"/>
    </location>
</feature>
<dbReference type="Proteomes" id="UP001347796">
    <property type="component" value="Unassembled WGS sequence"/>
</dbReference>
<dbReference type="Pfam" id="PF11538">
    <property type="entry name" value="Snurportin1"/>
    <property type="match status" value="1"/>
</dbReference>
<evidence type="ECO:0000256" key="2">
    <source>
        <dbReference type="ARBA" id="ARBA00004123"/>
    </source>
</evidence>
<dbReference type="GO" id="GO:0061015">
    <property type="term" value="P:snRNA import into nucleus"/>
    <property type="evidence" value="ECO:0007669"/>
    <property type="project" value="InterPro"/>
</dbReference>
<dbReference type="PROSITE" id="PS51214">
    <property type="entry name" value="IBB"/>
    <property type="match status" value="1"/>
</dbReference>
<feature type="region of interest" description="Disordered" evidence="12">
    <location>
        <begin position="317"/>
        <end position="398"/>
    </location>
</feature>
<dbReference type="GO" id="GO:0061608">
    <property type="term" value="F:nuclear import signal receptor activity"/>
    <property type="evidence" value="ECO:0007669"/>
    <property type="project" value="InterPro"/>
</dbReference>
<organism evidence="14 15">
    <name type="scientific">Patella caerulea</name>
    <name type="common">Rayed Mediterranean limpet</name>
    <dbReference type="NCBI Taxonomy" id="87958"/>
    <lineage>
        <taxon>Eukaryota</taxon>
        <taxon>Metazoa</taxon>
        <taxon>Spiralia</taxon>
        <taxon>Lophotrochozoa</taxon>
        <taxon>Mollusca</taxon>
        <taxon>Gastropoda</taxon>
        <taxon>Patellogastropoda</taxon>
        <taxon>Patelloidea</taxon>
        <taxon>Patellidae</taxon>
        <taxon>Patella</taxon>
    </lineage>
</organism>
<feature type="domain" description="IBB" evidence="13">
    <location>
        <begin position="11"/>
        <end position="72"/>
    </location>
</feature>
<evidence type="ECO:0000259" key="13">
    <source>
        <dbReference type="PROSITE" id="PS51214"/>
    </source>
</evidence>
<dbReference type="AlphaFoldDB" id="A0AAN8JLX8"/>
<comment type="function">
    <text evidence="1">Functions as an U snRNP-specific nuclear import adapter. Involved in the trimethylguanosine (m3G)-cap-dependent nuclear import of U snRNPs. Binds specifically to the terminal m3G-cap U snRNAs.</text>
</comment>
<evidence type="ECO:0000313" key="15">
    <source>
        <dbReference type="Proteomes" id="UP001347796"/>
    </source>
</evidence>
<evidence type="ECO:0000313" key="14">
    <source>
        <dbReference type="EMBL" id="KAK6179110.1"/>
    </source>
</evidence>
<comment type="subcellular location">
    <subcellularLocation>
        <location evidence="3">Cytoplasm</location>
    </subcellularLocation>
    <subcellularLocation>
        <location evidence="2">Nucleus</location>
    </subcellularLocation>
</comment>
<evidence type="ECO:0000256" key="5">
    <source>
        <dbReference type="ARBA" id="ARBA00016034"/>
    </source>
</evidence>
<proteinExistence type="inferred from homology"/>
<comment type="caution">
    <text evidence="14">The sequence shown here is derived from an EMBL/GenBank/DDBJ whole genome shotgun (WGS) entry which is preliminary data.</text>
</comment>
<keyword evidence="8" id="KW-0694">RNA-binding</keyword>
<dbReference type="InterPro" id="IPR002652">
    <property type="entry name" value="Importin-a_IBB"/>
</dbReference>
<dbReference type="Gene3D" id="3.30.470.30">
    <property type="entry name" value="DNA ligase/mRNA capping enzyme"/>
    <property type="match status" value="1"/>
</dbReference>
<dbReference type="GO" id="GO:0005634">
    <property type="term" value="C:nucleus"/>
    <property type="evidence" value="ECO:0007669"/>
    <property type="project" value="UniProtKB-SubCell"/>
</dbReference>
<dbReference type="CDD" id="cd09232">
    <property type="entry name" value="Snurportin-1_C"/>
    <property type="match status" value="1"/>
</dbReference>
<accession>A0AAN8JLX8</accession>
<dbReference type="GO" id="GO:0005737">
    <property type="term" value="C:cytoplasm"/>
    <property type="evidence" value="ECO:0007669"/>
    <property type="project" value="UniProtKB-SubCell"/>
</dbReference>
<keyword evidence="9" id="KW-0539">Nucleus</keyword>
<dbReference type="GO" id="GO:0003723">
    <property type="term" value="F:RNA binding"/>
    <property type="evidence" value="ECO:0007669"/>
    <property type="project" value="UniProtKB-KW"/>
</dbReference>
<gene>
    <name evidence="14" type="ORF">SNE40_011542</name>
</gene>
<feature type="region of interest" description="Disordered" evidence="12">
    <location>
        <begin position="68"/>
        <end position="89"/>
    </location>
</feature>
<dbReference type="SUPFAM" id="SSF56091">
    <property type="entry name" value="DNA ligase/mRNA capping enzyme, catalytic domain"/>
    <property type="match status" value="1"/>
</dbReference>
<evidence type="ECO:0000256" key="6">
    <source>
        <dbReference type="ARBA" id="ARBA00022448"/>
    </source>
</evidence>
<keyword evidence="15" id="KW-1185">Reference proteome</keyword>
<evidence type="ECO:0000256" key="8">
    <source>
        <dbReference type="ARBA" id="ARBA00022884"/>
    </source>
</evidence>
<dbReference type="InterPro" id="IPR024721">
    <property type="entry name" value="Snurportin-1_N"/>
</dbReference>
<comment type="similarity">
    <text evidence="4">Belongs to the snurportin family.</text>
</comment>
<evidence type="ECO:0000256" key="4">
    <source>
        <dbReference type="ARBA" id="ARBA00007540"/>
    </source>
</evidence>
<dbReference type="InterPro" id="IPR047857">
    <property type="entry name" value="Snurportin1_C"/>
</dbReference>
<feature type="region of interest" description="Disordered" evidence="12">
    <location>
        <begin position="1"/>
        <end position="44"/>
    </location>
</feature>
<dbReference type="InterPro" id="IPR017336">
    <property type="entry name" value="Snurportin-1"/>
</dbReference>
<keyword evidence="7" id="KW-0963">Cytoplasm</keyword>
<evidence type="ECO:0000256" key="3">
    <source>
        <dbReference type="ARBA" id="ARBA00004496"/>
    </source>
</evidence>
<evidence type="ECO:0000256" key="1">
    <source>
        <dbReference type="ARBA" id="ARBA00003975"/>
    </source>
</evidence>
<evidence type="ECO:0000256" key="12">
    <source>
        <dbReference type="SAM" id="MobiDB-lite"/>
    </source>
</evidence>
<evidence type="ECO:0000256" key="7">
    <source>
        <dbReference type="ARBA" id="ARBA00022490"/>
    </source>
</evidence>
<evidence type="ECO:0000256" key="10">
    <source>
        <dbReference type="ARBA" id="ARBA00031454"/>
    </source>
</evidence>
<dbReference type="Pfam" id="PF21974">
    <property type="entry name" value="SPN1_m3Gcap_bd"/>
    <property type="match status" value="1"/>
</dbReference>
<keyword evidence="6 11" id="KW-0813">Transport</keyword>
<name>A0AAN8JLX8_PATCE</name>
<evidence type="ECO:0000256" key="11">
    <source>
        <dbReference type="PROSITE-ProRule" id="PRU00561"/>
    </source>
</evidence>
<dbReference type="EMBL" id="JAZGQO010000008">
    <property type="protein sequence ID" value="KAK6179110.1"/>
    <property type="molecule type" value="Genomic_DNA"/>
</dbReference>
<protein>
    <recommendedName>
        <fullName evidence="5">Snurportin-1</fullName>
    </recommendedName>
    <alternativeName>
        <fullName evidence="10">RNA U transporter 1</fullName>
    </alternativeName>
</protein>
<feature type="compositionally biased region" description="Polar residues" evidence="12">
    <location>
        <begin position="373"/>
        <end position="398"/>
    </location>
</feature>
<reference evidence="14 15" key="1">
    <citation type="submission" date="2024-01" db="EMBL/GenBank/DDBJ databases">
        <title>The genome of the rayed Mediterranean limpet Patella caerulea (Linnaeus, 1758).</title>
        <authorList>
            <person name="Anh-Thu Weber A."/>
            <person name="Halstead-Nussloch G."/>
        </authorList>
    </citation>
    <scope>NUCLEOTIDE SEQUENCE [LARGE SCALE GENOMIC DNA]</scope>
    <source>
        <strain evidence="14">AATW-2023a</strain>
        <tissue evidence="14">Whole specimen</tissue>
    </source>
</reference>
<sequence>MDELTATLASSFAVSSDPNTTAAEHPRYALYKNRSSQQTQEDRRQKLLQIQKSRRFDFMSHARNLADGSWTAPGASEKVTSPEDEEEGMDVETVLKKPSRSFKNQLMYSEWLVEVPDDFGEEWVTVLCPVAKRCLVVASKGNTRAYTKGGYCLHTFPSHLPGGNRRQGSKYSDYTILDCLYSETQGIYFILDIMCWRGHPVYDSEAEFRFYWLQSKIEETPEVLHVSPSNPFKFVPLPNFPCKKEAIGIAMTTANFEIDGLLFFHKRSHYIIGSTPLVVWLKPYMVPEIIGIPIPQQIMKKIPASYVNYKTHIEEVKNTKQMNKNPPSMRDSKAGSNNPPPKKERVILSKGQKKSRRNQQRKSAGDSMEVASVVQQETFETVPTEMGDNQNNPVSPTQ</sequence>
<evidence type="ECO:0000256" key="9">
    <source>
        <dbReference type="ARBA" id="ARBA00023242"/>
    </source>
</evidence>
<dbReference type="PANTHER" id="PTHR13403:SF6">
    <property type="entry name" value="SNURPORTIN-1"/>
    <property type="match status" value="1"/>
</dbReference>
<dbReference type="PANTHER" id="PTHR13403">
    <property type="entry name" value="SNURPORTIN1 RNUT1 PROTEIN RNA, U TRANSPORTER 1"/>
    <property type="match status" value="1"/>
</dbReference>
<feature type="compositionally biased region" description="Polar residues" evidence="12">
    <location>
        <begin position="7"/>
        <end position="22"/>
    </location>
</feature>